<dbReference type="Gene3D" id="3.10.129.10">
    <property type="entry name" value="Hotdog Thioesterase"/>
    <property type="match status" value="1"/>
</dbReference>
<organism evidence="3 4">
    <name type="scientific">Labedaea rhizosphaerae</name>
    <dbReference type="NCBI Taxonomy" id="598644"/>
    <lineage>
        <taxon>Bacteria</taxon>
        <taxon>Bacillati</taxon>
        <taxon>Actinomycetota</taxon>
        <taxon>Actinomycetes</taxon>
        <taxon>Pseudonocardiales</taxon>
        <taxon>Pseudonocardiaceae</taxon>
        <taxon>Labedaea</taxon>
    </lineage>
</organism>
<keyword evidence="1" id="KW-0378">Hydrolase</keyword>
<gene>
    <name evidence="3" type="ORF">EV186_103985</name>
</gene>
<dbReference type="NCBIfam" id="TIGR00369">
    <property type="entry name" value="unchar_dom_1"/>
    <property type="match status" value="1"/>
</dbReference>
<dbReference type="GO" id="GO:0061522">
    <property type="term" value="F:1,4-dihydroxy-2-naphthoyl-CoA thioesterase activity"/>
    <property type="evidence" value="ECO:0007669"/>
    <property type="project" value="TreeGrafter"/>
</dbReference>
<dbReference type="GO" id="GO:0005829">
    <property type="term" value="C:cytosol"/>
    <property type="evidence" value="ECO:0007669"/>
    <property type="project" value="TreeGrafter"/>
</dbReference>
<dbReference type="CDD" id="cd03443">
    <property type="entry name" value="PaaI_thioesterase"/>
    <property type="match status" value="1"/>
</dbReference>
<dbReference type="InterPro" id="IPR006683">
    <property type="entry name" value="Thioestr_dom"/>
</dbReference>
<dbReference type="InterPro" id="IPR003736">
    <property type="entry name" value="PAAI_dom"/>
</dbReference>
<dbReference type="Proteomes" id="UP000295444">
    <property type="component" value="Unassembled WGS sequence"/>
</dbReference>
<evidence type="ECO:0000313" key="4">
    <source>
        <dbReference type="Proteomes" id="UP000295444"/>
    </source>
</evidence>
<dbReference type="InterPro" id="IPR029069">
    <property type="entry name" value="HotDog_dom_sf"/>
</dbReference>
<dbReference type="SUPFAM" id="SSF54637">
    <property type="entry name" value="Thioesterase/thiol ester dehydrase-isomerase"/>
    <property type="match status" value="1"/>
</dbReference>
<dbReference type="RefSeq" id="WP_166659262.1">
    <property type="nucleotide sequence ID" value="NZ_SNXZ01000003.1"/>
</dbReference>
<dbReference type="Pfam" id="PF03061">
    <property type="entry name" value="4HBT"/>
    <property type="match status" value="1"/>
</dbReference>
<proteinExistence type="predicted"/>
<evidence type="ECO:0000313" key="3">
    <source>
        <dbReference type="EMBL" id="TDP98005.1"/>
    </source>
</evidence>
<feature type="domain" description="Thioesterase" evidence="2">
    <location>
        <begin position="76"/>
        <end position="153"/>
    </location>
</feature>
<evidence type="ECO:0000259" key="2">
    <source>
        <dbReference type="Pfam" id="PF03061"/>
    </source>
</evidence>
<accession>A0A4R6SFN6</accession>
<dbReference type="PANTHER" id="PTHR43240">
    <property type="entry name" value="1,4-DIHYDROXY-2-NAPHTHOYL-COA THIOESTERASE 1"/>
    <property type="match status" value="1"/>
</dbReference>
<keyword evidence="4" id="KW-1185">Reference proteome</keyword>
<dbReference type="AlphaFoldDB" id="A0A4R6SFN6"/>
<dbReference type="EMBL" id="SNXZ01000003">
    <property type="protein sequence ID" value="TDP98005.1"/>
    <property type="molecule type" value="Genomic_DNA"/>
</dbReference>
<dbReference type="PANTHER" id="PTHR43240:SF1">
    <property type="entry name" value="BLR5584 PROTEIN"/>
    <property type="match status" value="1"/>
</dbReference>
<sequence length="165" mass="17166">MTDIENRKRGYTWGDPSVTAAGAAGRTGLEFLRAIASGELPAAPIAETLGFTLGEVEEGKVTFVLDAGEFHYNPIGSVHGGVYATLLDSAAACSVHSMLPAGVGYTSLDLNVKFLRRWTADTGPASCTGTVVHLGSRTALARAELRDANGKLLAEATSSCLILRG</sequence>
<comment type="caution">
    <text evidence="3">The sequence shown here is derived from an EMBL/GenBank/DDBJ whole genome shotgun (WGS) entry which is preliminary data.</text>
</comment>
<protein>
    <submittedName>
        <fullName evidence="3">Uncharacterized protein (TIGR00369 family)</fullName>
    </submittedName>
</protein>
<name>A0A4R6SFN6_LABRH</name>
<reference evidence="3 4" key="1">
    <citation type="submission" date="2019-03" db="EMBL/GenBank/DDBJ databases">
        <title>Genomic Encyclopedia of Type Strains, Phase IV (KMG-IV): sequencing the most valuable type-strain genomes for metagenomic binning, comparative biology and taxonomic classification.</title>
        <authorList>
            <person name="Goeker M."/>
        </authorList>
    </citation>
    <scope>NUCLEOTIDE SEQUENCE [LARGE SCALE GENOMIC DNA]</scope>
    <source>
        <strain evidence="3 4">DSM 45361</strain>
    </source>
</reference>
<evidence type="ECO:0000256" key="1">
    <source>
        <dbReference type="ARBA" id="ARBA00022801"/>
    </source>
</evidence>